<proteinExistence type="predicted"/>
<dbReference type="GO" id="GO:0004331">
    <property type="term" value="F:fructose-2,6-bisphosphate 2-phosphatase activity"/>
    <property type="evidence" value="ECO:0007669"/>
    <property type="project" value="TreeGrafter"/>
</dbReference>
<dbReference type="CDD" id="cd07067">
    <property type="entry name" value="HP_PGM_like"/>
    <property type="match status" value="1"/>
</dbReference>
<evidence type="ECO:0000313" key="6">
    <source>
        <dbReference type="Proteomes" id="UP000325295"/>
    </source>
</evidence>
<feature type="site" description="Transition state stabilizer" evidence="4">
    <location>
        <position position="171"/>
    </location>
</feature>
<dbReference type="PIRSF" id="PIRSF000709">
    <property type="entry name" value="6PFK_2-Ptase"/>
    <property type="match status" value="1"/>
</dbReference>
<dbReference type="GO" id="GO:0043456">
    <property type="term" value="P:regulation of pentose-phosphate shunt"/>
    <property type="evidence" value="ECO:0007669"/>
    <property type="project" value="TreeGrafter"/>
</dbReference>
<dbReference type="PANTHER" id="PTHR46517:SF1">
    <property type="entry name" value="FRUCTOSE-2,6-BISPHOSPHATASE TIGAR"/>
    <property type="match status" value="1"/>
</dbReference>
<evidence type="ECO:0000256" key="4">
    <source>
        <dbReference type="PIRSR" id="PIRSR613078-3"/>
    </source>
</evidence>
<name>A0A5P1X5F5_9LACO</name>
<gene>
    <name evidence="5" type="ORF">F0161_07585</name>
</gene>
<evidence type="ECO:0000256" key="2">
    <source>
        <dbReference type="PIRSR" id="PIRSR613078-1"/>
    </source>
</evidence>
<dbReference type="Pfam" id="PF00300">
    <property type="entry name" value="His_Phos_1"/>
    <property type="match status" value="1"/>
</dbReference>
<dbReference type="InterPro" id="IPR029033">
    <property type="entry name" value="His_PPase_superfam"/>
</dbReference>
<dbReference type="Proteomes" id="UP000325295">
    <property type="component" value="Chromosome"/>
</dbReference>
<dbReference type="Gene3D" id="3.40.50.1240">
    <property type="entry name" value="Phosphoglycerate mutase-like"/>
    <property type="match status" value="1"/>
</dbReference>
<dbReference type="PANTHER" id="PTHR46517">
    <property type="entry name" value="FRUCTOSE-2,6-BISPHOSPHATASE TIGAR"/>
    <property type="match status" value="1"/>
</dbReference>
<feature type="active site" description="Proton donor/acceptor" evidence="2">
    <location>
        <position position="87"/>
    </location>
</feature>
<evidence type="ECO:0000256" key="3">
    <source>
        <dbReference type="PIRSR" id="PIRSR613078-2"/>
    </source>
</evidence>
<dbReference type="InterPro" id="IPR051695">
    <property type="entry name" value="Phosphoglycerate_Mutase"/>
</dbReference>
<dbReference type="InterPro" id="IPR013078">
    <property type="entry name" value="His_Pase_superF_clade-1"/>
</dbReference>
<evidence type="ECO:0000256" key="1">
    <source>
        <dbReference type="ARBA" id="ARBA00022801"/>
    </source>
</evidence>
<dbReference type="GO" id="GO:0045820">
    <property type="term" value="P:negative regulation of glycolytic process"/>
    <property type="evidence" value="ECO:0007669"/>
    <property type="project" value="TreeGrafter"/>
</dbReference>
<dbReference type="GO" id="GO:0005829">
    <property type="term" value="C:cytosol"/>
    <property type="evidence" value="ECO:0007669"/>
    <property type="project" value="TreeGrafter"/>
</dbReference>
<dbReference type="PROSITE" id="PS00175">
    <property type="entry name" value="PG_MUTASE"/>
    <property type="match status" value="1"/>
</dbReference>
<feature type="binding site" evidence="3">
    <location>
        <position position="60"/>
    </location>
    <ligand>
        <name>substrate</name>
    </ligand>
</feature>
<accession>A0A5P1X5F5</accession>
<dbReference type="EMBL" id="CP043939">
    <property type="protein sequence ID" value="QER67731.1"/>
    <property type="molecule type" value="Genomic_DNA"/>
</dbReference>
<dbReference type="KEGG" id="lnn:F0161_07585"/>
<dbReference type="AlphaFoldDB" id="A0A5P1X5F5"/>
<sequence length="219" mass="24230">MKTVNVYIVRHGETIFNTLDKLQGWADSPLTDKGIQLAIDTGNTLSNVHFNSAYASDMKRAIDTAKLILKPNKYLSHLNGELPEFREAFFGLFEGLDNMSSWKSIATPYGASTQAEMLEEVSPLVVRDRMKKADPTGLAENGEEFITRIHHGFNQIFDSSADNDNVLIVSHGTLIRALAIQYGDSSMDPVHEFPLNGGITKIIVGPNKLTVTEYNQTSI</sequence>
<feature type="binding site" evidence="3">
    <location>
        <begin position="10"/>
        <end position="17"/>
    </location>
    <ligand>
        <name>substrate</name>
    </ligand>
</feature>
<evidence type="ECO:0000313" key="5">
    <source>
        <dbReference type="EMBL" id="QER67731.1"/>
    </source>
</evidence>
<organism evidence="5 6">
    <name type="scientific">Paucilactobacillus nenjiangensis</name>
    <dbReference type="NCBI Taxonomy" id="1296540"/>
    <lineage>
        <taxon>Bacteria</taxon>
        <taxon>Bacillati</taxon>
        <taxon>Bacillota</taxon>
        <taxon>Bacilli</taxon>
        <taxon>Lactobacillales</taxon>
        <taxon>Lactobacillaceae</taxon>
        <taxon>Paucilactobacillus</taxon>
    </lineage>
</organism>
<reference evidence="5 6" key="1">
    <citation type="submission" date="2019-09" db="EMBL/GenBank/DDBJ databases">
        <title>Complete Genome Sequence of Lactobacillus nenjiangensis SH-Y15, isolated from sauerkraut.</title>
        <authorList>
            <person name="Yang H."/>
        </authorList>
    </citation>
    <scope>NUCLEOTIDE SEQUENCE [LARGE SCALE GENOMIC DNA]</scope>
    <source>
        <strain evidence="5 6">SH-Y15</strain>
    </source>
</reference>
<dbReference type="SMART" id="SM00855">
    <property type="entry name" value="PGAM"/>
    <property type="match status" value="1"/>
</dbReference>
<dbReference type="OrthoDB" id="4131070at2"/>
<dbReference type="InterPro" id="IPR001345">
    <property type="entry name" value="PG/BPGM_mutase_AS"/>
</dbReference>
<protein>
    <submittedName>
        <fullName evidence="5">Histidine phosphatase family protein</fullName>
    </submittedName>
</protein>
<dbReference type="SUPFAM" id="SSF53254">
    <property type="entry name" value="Phosphoglycerate mutase-like"/>
    <property type="match status" value="1"/>
</dbReference>
<dbReference type="RefSeq" id="WP_150204224.1">
    <property type="nucleotide sequence ID" value="NZ_CP043939.1"/>
</dbReference>
<keyword evidence="1" id="KW-0378">Hydrolase</keyword>
<keyword evidence="6" id="KW-1185">Reference proteome</keyword>
<feature type="active site" description="Tele-phosphohistidine intermediate" evidence="2">
    <location>
        <position position="11"/>
    </location>
</feature>